<organism evidence="4 5">
    <name type="scientific">Muraenolepis orangiensis</name>
    <name type="common">Patagonian moray cod</name>
    <dbReference type="NCBI Taxonomy" id="630683"/>
    <lineage>
        <taxon>Eukaryota</taxon>
        <taxon>Metazoa</taxon>
        <taxon>Chordata</taxon>
        <taxon>Craniata</taxon>
        <taxon>Vertebrata</taxon>
        <taxon>Euteleostomi</taxon>
        <taxon>Actinopterygii</taxon>
        <taxon>Neopterygii</taxon>
        <taxon>Teleostei</taxon>
        <taxon>Neoteleostei</taxon>
        <taxon>Acanthomorphata</taxon>
        <taxon>Zeiogadaria</taxon>
        <taxon>Gadariae</taxon>
        <taxon>Gadiformes</taxon>
        <taxon>Muraenolepidoidei</taxon>
        <taxon>Muraenolepididae</taxon>
        <taxon>Muraenolepis</taxon>
    </lineage>
</organism>
<keyword evidence="2" id="KW-0677">Repeat</keyword>
<dbReference type="InterPro" id="IPR051261">
    <property type="entry name" value="NLR"/>
</dbReference>
<reference evidence="4" key="1">
    <citation type="submission" date="2022-07" db="EMBL/GenBank/DDBJ databases">
        <title>Chromosome-level genome of Muraenolepis orangiensis.</title>
        <authorList>
            <person name="Kim J."/>
        </authorList>
    </citation>
    <scope>NUCLEOTIDE SEQUENCE</scope>
    <source>
        <strain evidence="4">KU_S4_2022</strain>
        <tissue evidence="4">Muscle</tissue>
    </source>
</reference>
<dbReference type="Proteomes" id="UP001148018">
    <property type="component" value="Unassembled WGS sequence"/>
</dbReference>
<accession>A0A9Q0EGE0</accession>
<dbReference type="PANTHER" id="PTHR24106">
    <property type="entry name" value="NACHT, LRR AND CARD DOMAINS-CONTAINING"/>
    <property type="match status" value="1"/>
</dbReference>
<dbReference type="Pfam" id="PF14484">
    <property type="entry name" value="FISNA"/>
    <property type="match status" value="1"/>
</dbReference>
<dbReference type="Gene3D" id="3.40.50.300">
    <property type="entry name" value="P-loop containing nucleotide triphosphate hydrolases"/>
    <property type="match status" value="1"/>
</dbReference>
<protein>
    <recommendedName>
        <fullName evidence="3">NACHT domain-containing protein</fullName>
    </recommendedName>
</protein>
<evidence type="ECO:0000313" key="4">
    <source>
        <dbReference type="EMBL" id="KAJ3605843.1"/>
    </source>
</evidence>
<proteinExistence type="predicted"/>
<dbReference type="SMART" id="SM01288">
    <property type="entry name" value="FISNA"/>
    <property type="match status" value="1"/>
</dbReference>
<sequence length="272" mass="31017">MGGYETLAVKRKLKLRSYLKEKFWCLFEGIAKAGQPSLLNEVYTELFITEGGSGGVNKEHEIRLIEIASRKPIKEDIPIKCEDIFKTTSKQAQPIRRILTTGVAGIGKTVLTHKFTLDWAEGKANPDIDFTFPFTFRELNLLEGKTFSLVELVHHFFIETKKADICNFDKFQVIFILDGLDECRLRLDFQNNVTWTNVNTPTSVNVLLTNLIRGNLLPSARIWITTRPAAANQIPAECVDMLTEVRGFTDKQKEEYFKNTKAYPEQVTHLAQ</sequence>
<evidence type="ECO:0000259" key="3">
    <source>
        <dbReference type="PROSITE" id="PS50837"/>
    </source>
</evidence>
<feature type="domain" description="NACHT" evidence="3">
    <location>
        <begin position="96"/>
        <end position="230"/>
    </location>
</feature>
<evidence type="ECO:0000313" key="5">
    <source>
        <dbReference type="Proteomes" id="UP001148018"/>
    </source>
</evidence>
<dbReference type="EMBL" id="JANIIK010000043">
    <property type="protein sequence ID" value="KAJ3605843.1"/>
    <property type="molecule type" value="Genomic_DNA"/>
</dbReference>
<evidence type="ECO:0000256" key="2">
    <source>
        <dbReference type="ARBA" id="ARBA00022737"/>
    </source>
</evidence>
<dbReference type="AlphaFoldDB" id="A0A9Q0EGE0"/>
<name>A0A9Q0EGE0_9TELE</name>
<dbReference type="FunFam" id="3.40.50.300:FF:001524">
    <property type="entry name" value="Si:dkey-126g1.7"/>
    <property type="match status" value="1"/>
</dbReference>
<keyword evidence="5" id="KW-1185">Reference proteome</keyword>
<comment type="caution">
    <text evidence="4">The sequence shown here is derived from an EMBL/GenBank/DDBJ whole genome shotgun (WGS) entry which is preliminary data.</text>
</comment>
<evidence type="ECO:0000256" key="1">
    <source>
        <dbReference type="ARBA" id="ARBA00022614"/>
    </source>
</evidence>
<dbReference type="InterPro" id="IPR027417">
    <property type="entry name" value="P-loop_NTPase"/>
</dbReference>
<gene>
    <name evidence="4" type="ORF">NHX12_027887</name>
</gene>
<keyword evidence="1" id="KW-0433">Leucine-rich repeat</keyword>
<dbReference type="Pfam" id="PF05729">
    <property type="entry name" value="NACHT"/>
    <property type="match status" value="1"/>
</dbReference>
<dbReference type="PROSITE" id="PS50837">
    <property type="entry name" value="NACHT"/>
    <property type="match status" value="1"/>
</dbReference>
<dbReference type="InterPro" id="IPR007111">
    <property type="entry name" value="NACHT_NTPase"/>
</dbReference>
<dbReference type="InterPro" id="IPR029495">
    <property type="entry name" value="NACHT-assoc"/>
</dbReference>
<dbReference type="OrthoDB" id="5951217at2759"/>